<name>A0A1H2SFD8_9RHOB</name>
<keyword evidence="4 8" id="KW-0812">Transmembrane</keyword>
<feature type="transmembrane region" description="Helical" evidence="8">
    <location>
        <begin position="192"/>
        <end position="216"/>
    </location>
</feature>
<dbReference type="EMBL" id="FNNP01000001">
    <property type="protein sequence ID" value="SDW30247.1"/>
    <property type="molecule type" value="Genomic_DNA"/>
</dbReference>
<evidence type="ECO:0000256" key="1">
    <source>
        <dbReference type="ARBA" id="ARBA00004651"/>
    </source>
</evidence>
<keyword evidence="10" id="KW-1185">Reference proteome</keyword>
<accession>A0A1H2SFD8</accession>
<feature type="transmembrane region" description="Helical" evidence="8">
    <location>
        <begin position="30"/>
        <end position="53"/>
    </location>
</feature>
<dbReference type="InterPro" id="IPR018584">
    <property type="entry name" value="GT87"/>
</dbReference>
<feature type="transmembrane region" description="Helical" evidence="8">
    <location>
        <begin position="139"/>
        <end position="160"/>
    </location>
</feature>
<dbReference type="RefSeq" id="WP_176797648.1">
    <property type="nucleotide sequence ID" value="NZ_FNNP01000001.1"/>
</dbReference>
<evidence type="ECO:0000313" key="9">
    <source>
        <dbReference type="EMBL" id="SDW30247.1"/>
    </source>
</evidence>
<dbReference type="Pfam" id="PF09594">
    <property type="entry name" value="GT87"/>
    <property type="match status" value="1"/>
</dbReference>
<feature type="transmembrane region" description="Helical" evidence="8">
    <location>
        <begin position="384"/>
        <end position="406"/>
    </location>
</feature>
<feature type="transmembrane region" description="Helical" evidence="8">
    <location>
        <begin position="288"/>
        <end position="306"/>
    </location>
</feature>
<feature type="transmembrane region" description="Helical" evidence="8">
    <location>
        <begin position="318"/>
        <end position="347"/>
    </location>
</feature>
<protein>
    <recommendedName>
        <fullName evidence="11">DUF2029 domain-containing protein</fullName>
    </recommendedName>
</protein>
<evidence type="ECO:0000313" key="10">
    <source>
        <dbReference type="Proteomes" id="UP000183400"/>
    </source>
</evidence>
<dbReference type="GO" id="GO:0016758">
    <property type="term" value="F:hexosyltransferase activity"/>
    <property type="evidence" value="ECO:0007669"/>
    <property type="project" value="InterPro"/>
</dbReference>
<feature type="transmembrane region" description="Helical" evidence="8">
    <location>
        <begin position="359"/>
        <end position="377"/>
    </location>
</feature>
<feature type="transmembrane region" description="Helical" evidence="8">
    <location>
        <begin position="222"/>
        <end position="243"/>
    </location>
</feature>
<feature type="transmembrane region" description="Helical" evidence="8">
    <location>
        <begin position="110"/>
        <end position="132"/>
    </location>
</feature>
<feature type="transmembrane region" description="Helical" evidence="8">
    <location>
        <begin position="264"/>
        <end position="282"/>
    </location>
</feature>
<comment type="subcellular location">
    <subcellularLocation>
        <location evidence="1">Cell membrane</location>
        <topology evidence="1">Multi-pass membrane protein</topology>
    </subcellularLocation>
</comment>
<evidence type="ECO:0008006" key="11">
    <source>
        <dbReference type="Google" id="ProtNLM"/>
    </source>
</evidence>
<dbReference type="Proteomes" id="UP000183400">
    <property type="component" value="Unassembled WGS sequence"/>
</dbReference>
<keyword evidence="6 8" id="KW-0472">Membrane</keyword>
<dbReference type="STRING" id="985054.SAMN05444358_101452"/>
<evidence type="ECO:0000256" key="7">
    <source>
        <dbReference type="ARBA" id="ARBA00024033"/>
    </source>
</evidence>
<dbReference type="AlphaFoldDB" id="A0A1H2SFD8"/>
<reference evidence="10" key="1">
    <citation type="submission" date="2016-10" db="EMBL/GenBank/DDBJ databases">
        <authorList>
            <person name="Varghese N."/>
            <person name="Submissions S."/>
        </authorList>
    </citation>
    <scope>NUCLEOTIDE SEQUENCE [LARGE SCALE GENOMIC DNA]</scope>
    <source>
        <strain evidence="10">DSM 27839</strain>
    </source>
</reference>
<keyword evidence="2" id="KW-1003">Cell membrane</keyword>
<evidence type="ECO:0000256" key="3">
    <source>
        <dbReference type="ARBA" id="ARBA00022679"/>
    </source>
</evidence>
<keyword evidence="5 8" id="KW-1133">Transmembrane helix</keyword>
<evidence type="ECO:0000256" key="8">
    <source>
        <dbReference type="SAM" id="Phobius"/>
    </source>
</evidence>
<comment type="similarity">
    <text evidence="7">Belongs to the glycosyltransferase 87 family.</text>
</comment>
<dbReference type="GO" id="GO:0005886">
    <property type="term" value="C:plasma membrane"/>
    <property type="evidence" value="ECO:0007669"/>
    <property type="project" value="UniProtKB-SubCell"/>
</dbReference>
<evidence type="ECO:0000256" key="5">
    <source>
        <dbReference type="ARBA" id="ARBA00022989"/>
    </source>
</evidence>
<evidence type="ECO:0000256" key="6">
    <source>
        <dbReference type="ARBA" id="ARBA00023136"/>
    </source>
</evidence>
<organism evidence="9 10">
    <name type="scientific">Ruegeria halocynthiae</name>
    <dbReference type="NCBI Taxonomy" id="985054"/>
    <lineage>
        <taxon>Bacteria</taxon>
        <taxon>Pseudomonadati</taxon>
        <taxon>Pseudomonadota</taxon>
        <taxon>Alphaproteobacteria</taxon>
        <taxon>Rhodobacterales</taxon>
        <taxon>Roseobacteraceae</taxon>
        <taxon>Ruegeria</taxon>
    </lineage>
</organism>
<feature type="transmembrane region" description="Helical" evidence="8">
    <location>
        <begin position="166"/>
        <end position="185"/>
    </location>
</feature>
<sequence>MRDLSSQFSTKASSPIENLSIFAGRRGWQVGLMVPLFVLALTLFWVGSGWYAVVVQGKMSLSVDFKVFWAAGHLAHLGDPLAAFDIDRLSEVHEASKEDDWMPWSYPPSFLVALMPLGALSFSPAWAMFTVISLVAMLLAIRPFACGIVPVWLAFAFAPAMLPNFYMGQTTALWAAGLLGALAALKHERFVLAGFFIGLLTLKPQLGLLIPLALIASGSWRTIMSATVTTLVISLLSTLVVGVDYWSEMRHMMGVHFEEIQGSIHLNTLMLSPYSLIAGIGLPEPVALATQWILTGLSGIAVFVAWRSPKVDFDLRAAVLILGISLSTPYFWFYEAGLLAIATLFLLRAGVLTKTPLRLALAAAMWIGIGPATHLVLFKMTDTLSLRLVFAPILILACAVCLQALISKLRKPADTYLIDEVLQ</sequence>
<gene>
    <name evidence="9" type="ORF">SAMN05444358_101452</name>
</gene>
<proteinExistence type="inferred from homology"/>
<keyword evidence="3" id="KW-0808">Transferase</keyword>
<evidence type="ECO:0000256" key="2">
    <source>
        <dbReference type="ARBA" id="ARBA00022475"/>
    </source>
</evidence>
<evidence type="ECO:0000256" key="4">
    <source>
        <dbReference type="ARBA" id="ARBA00022692"/>
    </source>
</evidence>